<dbReference type="Pfam" id="PF21394">
    <property type="entry name" value="Beta-ketacyl_N"/>
    <property type="match status" value="1"/>
</dbReference>
<evidence type="ECO:0000313" key="6">
    <source>
        <dbReference type="EMBL" id="OXG03685.1"/>
    </source>
</evidence>
<comment type="caution">
    <text evidence="6">The sequence shown here is derived from an EMBL/GenBank/DDBJ whole genome shotgun (WGS) entry which is preliminary data.</text>
</comment>
<dbReference type="PANTHER" id="PTHR43775">
    <property type="entry name" value="FATTY ACID SYNTHASE"/>
    <property type="match status" value="1"/>
</dbReference>
<dbReference type="OrthoDB" id="1373506at2"/>
<dbReference type="InterPro" id="IPR016039">
    <property type="entry name" value="Thiolase-like"/>
</dbReference>
<dbReference type="SUPFAM" id="SSF53901">
    <property type="entry name" value="Thiolase-like"/>
    <property type="match status" value="2"/>
</dbReference>
<dbReference type="GO" id="GO:0006633">
    <property type="term" value="P:fatty acid biosynthetic process"/>
    <property type="evidence" value="ECO:0007669"/>
    <property type="project" value="InterPro"/>
</dbReference>
<dbReference type="InterPro" id="IPR036291">
    <property type="entry name" value="NAD(P)-bd_dom_sf"/>
</dbReference>
<keyword evidence="3" id="KW-0808">Transferase</keyword>
<feature type="domain" description="Ketosynthase family 3 (KS3)" evidence="5">
    <location>
        <begin position="7"/>
        <end position="437"/>
    </location>
</feature>
<sequence>MTKKNDQRDIAVIGMSCRLPGASSYQEFWQNLIDKKQHTGGIPSDREFDTIYNKEELKGVSLDSLKWGGFVDDIHRFDTNLFDISVNEASQMDPMQKSLLEATYSCFEDAGYAPDQIKGSSTGVFLGITNLDFKEVKENNKIKNNVFTSLGSAMCFLPGRLSYEFGFKGPSLALDTACSSSGVAIHYAIQALLNEECSSAICGGANYIGTPTRHIESTRLGLLSKKGKCASFDQSADGYVRAEGVGLILLKKLSNAIEDNDHIYGVIKGSGVNHSGKGKSIIAPNIFAQSQLMKETLERSGVEPETVGYVEAQAIGNPDTDTMEFMALKRTFDTKKAALVKENSCFVGTYKPNTGHVEAFSGTISIIKSMLSFKHEILPPVAGLKILNSKIERASNYMKVVKEATAFRKTGKQELPRRIAINNFGLSNTNCCFVLEEFDQTLQLKLQSEESNKSYPFLISAQSIDSLFQQCKALLISLNKEKADLDLINWAGTLMFGRDHQKYRLGIVASTIAELKLGIESYISNTSADLFFSGEVCNSLESKDENEIAEQINSKFMTADYSWLLNKWVNGGLVDWTKILQKGQWKKIPLPGYIFQGSSILYHEPSKQKESKDVELLNVQSDFAETIQVYTSVYKESKNKTETILSGPLYVFINSQEQEAEYRYKLGTNYSPVFVTAGTDFRILSSDKIELDFNNQEHYVKLISNIERYDTLNFILCPQYPNDSVNQLDSIENSGIDQVIFPIFCLCKELSKLRKTRSAIVIPYTAEEDNFVYMEALSGFSRALSHETSSLRIQPLRLSTSKYKISIITSVLANLFNDDNFISGGAFFQEAYNNKKLRAVQIPSISSANWLKKNGTYLIAGGFGEISQMLIEYILKNEEVNIILVGRSILGDEQKAKINRLRTTYLQKIEYFSVDITVRDNVELLAVLLKSEYGHINGVFNTAGICEDKLISHKSWEDFKKVLSPKIEGTNNLWVLLSPITTDFFTLFSSISSVLGNIGQTDYSLANAYQNAFAKLQSENPANTLKVNSICWPYWEKGGMQVSESVLHYMKKEFNFIPLGKEKAFTFLNAAMLSDLNEIVFFEGDKNLIDEVLVQKGYCEQKASNVSDVRSNVEVPNIIKKLKQIFAGLMGVSIDSLDEHESIENYGINSMLMMGLMNEIESEFNTSVDVSIFTNSLSISGLSVELMKDRQLMKGIELSNLSSDSLKIKDQKILKDSNDSKEESHLIAVIGMAGRFPKSDNVDQLWENLSQGKDLTELLPEDRTLINEYSSSSKVGIHNQKYIGGFVNNVADFDSGFFNINDEETMVMDFNQRVILEETQHLLDNSGYDSSEIRGKNVGVFIAGEKTGFSKENIDDFDSKEVKHYVVGQISNMISARISHQFDLKGPSILINTACSGSLVAIHQACDSIRSGDSEMAIAGGVFVSLHPNIQRSFKEAGVISPKGKMRVFDQDADGIVLGEAASLVLLKNYNQALKDGDNILGIIRGSAVNNDGHTMGVTTPNLQAQKDVIRSVINKSGVNPENIGYYEAHGTGTLLGDPIEIKAATDVFREYTSSSQYCAVGSVKSNLGHSLSASGLTGFVKVLQMLSHKKLIPTINCDNPHDRFRFKDSPFYPNTGLKDWESNGNARLAAISSFGFGGTNGHLIVEEFIPTMEWIKNRVPKPLTIFSRRRFIPKVMSTEQKVKIVLEDLNEKVITAEEAKRRIYAYIKD</sequence>
<dbReference type="PROSITE" id="PS50075">
    <property type="entry name" value="CARRIER"/>
    <property type="match status" value="1"/>
</dbReference>
<dbReference type="PROSITE" id="PS52004">
    <property type="entry name" value="KS3_2"/>
    <property type="match status" value="2"/>
</dbReference>
<feature type="domain" description="Carrier" evidence="4">
    <location>
        <begin position="1113"/>
        <end position="1190"/>
    </location>
</feature>
<dbReference type="SMART" id="SM00825">
    <property type="entry name" value="PKS_KS"/>
    <property type="match status" value="2"/>
</dbReference>
<evidence type="ECO:0000256" key="3">
    <source>
        <dbReference type="ARBA" id="ARBA00022679"/>
    </source>
</evidence>
<protein>
    <submittedName>
        <fullName evidence="6">Uncharacterized protein</fullName>
    </submittedName>
</protein>
<evidence type="ECO:0000259" key="4">
    <source>
        <dbReference type="PROSITE" id="PS50075"/>
    </source>
</evidence>
<dbReference type="InterPro" id="IPR036736">
    <property type="entry name" value="ACP-like_sf"/>
</dbReference>
<dbReference type="InterPro" id="IPR014031">
    <property type="entry name" value="Ketoacyl_synth_C"/>
</dbReference>
<feature type="domain" description="Ketosynthase family 3 (KS3)" evidence="5">
    <location>
        <begin position="1224"/>
        <end position="1648"/>
    </location>
</feature>
<proteinExistence type="predicted"/>
<dbReference type="InterPro" id="IPR014030">
    <property type="entry name" value="Ketoacyl_synth_N"/>
</dbReference>
<dbReference type="InterPro" id="IPR013968">
    <property type="entry name" value="PKS_KR"/>
</dbReference>
<dbReference type="EMBL" id="MUGS01000037">
    <property type="protein sequence ID" value="OXG03685.1"/>
    <property type="molecule type" value="Genomic_DNA"/>
</dbReference>
<dbReference type="Gene3D" id="1.10.1240.100">
    <property type="match status" value="1"/>
</dbReference>
<dbReference type="Pfam" id="PF00550">
    <property type="entry name" value="PP-binding"/>
    <property type="match status" value="1"/>
</dbReference>
<dbReference type="Gene3D" id="3.40.47.10">
    <property type="match status" value="2"/>
</dbReference>
<dbReference type="InterPro" id="IPR050091">
    <property type="entry name" value="PKS_NRPS_Biosynth_Enz"/>
</dbReference>
<organism evidence="6 7">
    <name type="scientific">Flavobacterium araucananum</name>
    <dbReference type="NCBI Taxonomy" id="946678"/>
    <lineage>
        <taxon>Bacteria</taxon>
        <taxon>Pseudomonadati</taxon>
        <taxon>Bacteroidota</taxon>
        <taxon>Flavobacteriia</taxon>
        <taxon>Flavobacteriales</taxon>
        <taxon>Flavobacteriaceae</taxon>
        <taxon>Flavobacterium</taxon>
    </lineage>
</organism>
<keyword evidence="2" id="KW-0597">Phosphoprotein</keyword>
<dbReference type="InterPro" id="IPR018201">
    <property type="entry name" value="Ketoacyl_synth_AS"/>
</dbReference>
<dbReference type="GO" id="GO:0004315">
    <property type="term" value="F:3-oxoacyl-[acyl-carrier-protein] synthase activity"/>
    <property type="evidence" value="ECO:0007669"/>
    <property type="project" value="InterPro"/>
</dbReference>
<dbReference type="PANTHER" id="PTHR43775:SF37">
    <property type="entry name" value="SI:DKEY-61P9.11"/>
    <property type="match status" value="1"/>
</dbReference>
<gene>
    <name evidence="6" type="ORF">B0A64_17015</name>
</gene>
<dbReference type="PROSITE" id="PS00606">
    <property type="entry name" value="KS3_1"/>
    <property type="match status" value="1"/>
</dbReference>
<reference evidence="6 7" key="1">
    <citation type="submission" date="2016-11" db="EMBL/GenBank/DDBJ databases">
        <title>Whole genomes of Flavobacteriaceae.</title>
        <authorList>
            <person name="Stine C."/>
            <person name="Li C."/>
            <person name="Tadesse D."/>
        </authorList>
    </citation>
    <scope>NUCLEOTIDE SEQUENCE [LARGE SCALE GENOMIC DNA]</scope>
    <source>
        <strain evidence="6 7">DSM 24704</strain>
    </source>
</reference>
<dbReference type="SUPFAM" id="SSF51735">
    <property type="entry name" value="NAD(P)-binding Rossmann-fold domains"/>
    <property type="match status" value="1"/>
</dbReference>
<keyword evidence="7" id="KW-1185">Reference proteome</keyword>
<dbReference type="RefSeq" id="WP_089480703.1">
    <property type="nucleotide sequence ID" value="NZ_MUGS01000037.1"/>
</dbReference>
<evidence type="ECO:0000313" key="7">
    <source>
        <dbReference type="Proteomes" id="UP000214684"/>
    </source>
</evidence>
<dbReference type="Pfam" id="PF08659">
    <property type="entry name" value="KR"/>
    <property type="match status" value="1"/>
</dbReference>
<dbReference type="Proteomes" id="UP000214684">
    <property type="component" value="Unassembled WGS sequence"/>
</dbReference>
<dbReference type="Gene3D" id="1.10.1200.10">
    <property type="entry name" value="ACP-like"/>
    <property type="match status" value="1"/>
</dbReference>
<evidence type="ECO:0000256" key="2">
    <source>
        <dbReference type="ARBA" id="ARBA00022553"/>
    </source>
</evidence>
<evidence type="ECO:0000256" key="1">
    <source>
        <dbReference type="ARBA" id="ARBA00022450"/>
    </source>
</evidence>
<accession>A0A227P3R4</accession>
<keyword evidence="1" id="KW-0596">Phosphopantetheine</keyword>
<dbReference type="Gene3D" id="3.40.50.720">
    <property type="entry name" value="NAD(P)-binding Rossmann-like Domain"/>
    <property type="match status" value="1"/>
</dbReference>
<dbReference type="InterPro" id="IPR020841">
    <property type="entry name" value="PKS_Beta-ketoAc_synthase_dom"/>
</dbReference>
<dbReference type="InterPro" id="IPR009081">
    <property type="entry name" value="PP-bd_ACP"/>
</dbReference>
<dbReference type="SMART" id="SM00822">
    <property type="entry name" value="PKS_KR"/>
    <property type="match status" value="1"/>
</dbReference>
<dbReference type="Pfam" id="PF00109">
    <property type="entry name" value="ketoacyl-synt"/>
    <property type="match status" value="2"/>
</dbReference>
<dbReference type="InterPro" id="IPR049490">
    <property type="entry name" value="C883_1060-like_KR_N"/>
</dbReference>
<dbReference type="SUPFAM" id="SSF47336">
    <property type="entry name" value="ACP-like"/>
    <property type="match status" value="1"/>
</dbReference>
<dbReference type="Pfam" id="PF02801">
    <property type="entry name" value="Ketoacyl-synt_C"/>
    <property type="match status" value="2"/>
</dbReference>
<evidence type="ECO:0000259" key="5">
    <source>
        <dbReference type="PROSITE" id="PS52004"/>
    </source>
</evidence>
<dbReference type="GO" id="GO:0004312">
    <property type="term" value="F:fatty acid synthase activity"/>
    <property type="evidence" value="ECO:0007669"/>
    <property type="project" value="TreeGrafter"/>
</dbReference>
<dbReference type="InterPro" id="IPR057326">
    <property type="entry name" value="KR_dom"/>
</dbReference>
<name>A0A227P3R4_9FLAO</name>
<dbReference type="CDD" id="cd00833">
    <property type="entry name" value="PKS"/>
    <property type="match status" value="2"/>
</dbReference>